<dbReference type="Gene3D" id="2.60.120.260">
    <property type="entry name" value="Galactose-binding domain-like"/>
    <property type="match status" value="1"/>
</dbReference>
<gene>
    <name evidence="4" type="ORF">CPB83DRAFT_843605</name>
</gene>
<name>A0A9P6JWY2_9AGAR</name>
<feature type="region of interest" description="Disordered" evidence="1">
    <location>
        <begin position="155"/>
        <end position="177"/>
    </location>
</feature>
<keyword evidence="2" id="KW-1133">Transmembrane helix</keyword>
<proteinExistence type="predicted"/>
<feature type="signal peptide" evidence="3">
    <location>
        <begin position="1"/>
        <end position="18"/>
    </location>
</feature>
<feature type="chain" id="PRO_5040323062" evidence="3">
    <location>
        <begin position="19"/>
        <end position="379"/>
    </location>
</feature>
<dbReference type="Proteomes" id="UP000807306">
    <property type="component" value="Unassembled WGS sequence"/>
</dbReference>
<feature type="compositionally biased region" description="Polar residues" evidence="1">
    <location>
        <begin position="334"/>
        <end position="351"/>
    </location>
</feature>
<feature type="region of interest" description="Disordered" evidence="1">
    <location>
        <begin position="229"/>
        <end position="379"/>
    </location>
</feature>
<dbReference type="OrthoDB" id="3234968at2759"/>
<evidence type="ECO:0000313" key="5">
    <source>
        <dbReference type="Proteomes" id="UP000807306"/>
    </source>
</evidence>
<dbReference type="AlphaFoldDB" id="A0A9P6JWY2"/>
<keyword evidence="2" id="KW-0472">Membrane</keyword>
<keyword evidence="3" id="KW-0732">Signal</keyword>
<keyword evidence="2" id="KW-0812">Transmembrane</keyword>
<feature type="transmembrane region" description="Helical" evidence="2">
    <location>
        <begin position="196"/>
        <end position="221"/>
    </location>
</feature>
<evidence type="ECO:0000256" key="3">
    <source>
        <dbReference type="SAM" id="SignalP"/>
    </source>
</evidence>
<comment type="caution">
    <text evidence="4">The sequence shown here is derived from an EMBL/GenBank/DDBJ whole genome shotgun (WGS) entry which is preliminary data.</text>
</comment>
<evidence type="ECO:0000256" key="1">
    <source>
        <dbReference type="SAM" id="MobiDB-lite"/>
    </source>
</evidence>
<evidence type="ECO:0000313" key="4">
    <source>
        <dbReference type="EMBL" id="KAF9535175.1"/>
    </source>
</evidence>
<dbReference type="EMBL" id="MU157825">
    <property type="protein sequence ID" value="KAF9535175.1"/>
    <property type="molecule type" value="Genomic_DNA"/>
</dbReference>
<organism evidence="4 5">
    <name type="scientific">Crepidotus variabilis</name>
    <dbReference type="NCBI Taxonomy" id="179855"/>
    <lineage>
        <taxon>Eukaryota</taxon>
        <taxon>Fungi</taxon>
        <taxon>Dikarya</taxon>
        <taxon>Basidiomycota</taxon>
        <taxon>Agaricomycotina</taxon>
        <taxon>Agaricomycetes</taxon>
        <taxon>Agaricomycetidae</taxon>
        <taxon>Agaricales</taxon>
        <taxon>Agaricineae</taxon>
        <taxon>Crepidotaceae</taxon>
        <taxon>Crepidotus</taxon>
    </lineage>
</organism>
<evidence type="ECO:0000256" key="2">
    <source>
        <dbReference type="SAM" id="Phobius"/>
    </source>
</evidence>
<keyword evidence="5" id="KW-1185">Reference proteome</keyword>
<accession>A0A9P6JWY2</accession>
<sequence>MMLAYILLVATVFSFTAADRNITLDDTDPSILYFGDWLPTPFDQSNAGGTHKVTATPDASAALNFTGVAIYFYSPLWPFRVTTALSLDGQPSELLDLRDYDAPFLQDGPESQSSQVVWWADGLENTQHILNVSVGAGEDLAILDQLVYTIKDSSNSTAPASSIRHHRPSQSRTMPVASATSSAVAAASSSKKNNKVGLSVTLSIVCVLFGIFCVWGLYWYWQRRKRRLAEGPSSPGVNDPEMSESTSRRYPRTTGLMAAGRDRSRVGPPSSSGSSRSRWRRPAPPPPRSVSRGGGPNTGMRAHKTLSTIPETSGDGDTLKQTLSISEVQERPESQGSQESHESATLSSPSSMLPYEGRTDPDISLSPTKPSIRLVNDNR</sequence>
<feature type="compositionally biased region" description="Low complexity" evidence="1">
    <location>
        <begin position="266"/>
        <end position="276"/>
    </location>
</feature>
<protein>
    <submittedName>
        <fullName evidence="4">Uncharacterized protein</fullName>
    </submittedName>
</protein>
<reference evidence="4" key="1">
    <citation type="submission" date="2020-11" db="EMBL/GenBank/DDBJ databases">
        <authorList>
            <consortium name="DOE Joint Genome Institute"/>
            <person name="Ahrendt S."/>
            <person name="Riley R."/>
            <person name="Andreopoulos W."/>
            <person name="Labutti K."/>
            <person name="Pangilinan J."/>
            <person name="Ruiz-Duenas F.J."/>
            <person name="Barrasa J.M."/>
            <person name="Sanchez-Garcia M."/>
            <person name="Camarero S."/>
            <person name="Miyauchi S."/>
            <person name="Serrano A."/>
            <person name="Linde D."/>
            <person name="Babiker R."/>
            <person name="Drula E."/>
            <person name="Ayuso-Fernandez I."/>
            <person name="Pacheco R."/>
            <person name="Padilla G."/>
            <person name="Ferreira P."/>
            <person name="Barriuso J."/>
            <person name="Kellner H."/>
            <person name="Castanera R."/>
            <person name="Alfaro M."/>
            <person name="Ramirez L."/>
            <person name="Pisabarro A.G."/>
            <person name="Kuo A."/>
            <person name="Tritt A."/>
            <person name="Lipzen A."/>
            <person name="He G."/>
            <person name="Yan M."/>
            <person name="Ng V."/>
            <person name="Cullen D."/>
            <person name="Martin F."/>
            <person name="Rosso M.-N."/>
            <person name="Henrissat B."/>
            <person name="Hibbett D."/>
            <person name="Martinez A.T."/>
            <person name="Grigoriev I.V."/>
        </authorList>
    </citation>
    <scope>NUCLEOTIDE SEQUENCE</scope>
    <source>
        <strain evidence="4">CBS 506.95</strain>
    </source>
</reference>